<evidence type="ECO:0000313" key="4">
    <source>
        <dbReference type="Proteomes" id="UP000008087"/>
    </source>
</evidence>
<dbReference type="GO" id="GO:0005829">
    <property type="term" value="C:cytosol"/>
    <property type="evidence" value="ECO:0007669"/>
    <property type="project" value="TreeGrafter"/>
</dbReference>
<name>E8PKA0_THESS</name>
<dbReference type="GO" id="GO:0003677">
    <property type="term" value="F:DNA binding"/>
    <property type="evidence" value="ECO:0007669"/>
    <property type="project" value="UniProtKB-KW"/>
</dbReference>
<dbReference type="CDD" id="cd00093">
    <property type="entry name" value="HTH_XRE"/>
    <property type="match status" value="1"/>
</dbReference>
<proteinExistence type="predicted"/>
<gene>
    <name evidence="3" type="ordered locus">TSC_c02320</name>
</gene>
<dbReference type="SMART" id="SM00530">
    <property type="entry name" value="HTH_XRE"/>
    <property type="match status" value="1"/>
</dbReference>
<dbReference type="InterPro" id="IPR013217">
    <property type="entry name" value="Methyltransf_12"/>
</dbReference>
<keyword evidence="3" id="KW-0489">Methyltransferase</keyword>
<dbReference type="InterPro" id="IPR001387">
    <property type="entry name" value="Cro/C1-type_HTH"/>
</dbReference>
<dbReference type="AlphaFoldDB" id="E8PKA0"/>
<dbReference type="KEGG" id="tsc:TSC_c02320"/>
<dbReference type="PANTHER" id="PTHR46797">
    <property type="entry name" value="HTH-TYPE TRANSCRIPTIONAL REGULATOR"/>
    <property type="match status" value="1"/>
</dbReference>
<organism evidence="3 4">
    <name type="scientific">Thermus scotoductus (strain ATCC 700910 / SA-01)</name>
    <dbReference type="NCBI Taxonomy" id="743525"/>
    <lineage>
        <taxon>Bacteria</taxon>
        <taxon>Thermotogati</taxon>
        <taxon>Deinococcota</taxon>
        <taxon>Deinococci</taxon>
        <taxon>Thermales</taxon>
        <taxon>Thermaceae</taxon>
        <taxon>Thermus</taxon>
    </lineage>
</organism>
<dbReference type="PANTHER" id="PTHR46797:SF1">
    <property type="entry name" value="METHYLPHOSPHONATE SYNTHASE"/>
    <property type="match status" value="1"/>
</dbReference>
<dbReference type="InterPro" id="IPR010982">
    <property type="entry name" value="Lambda_DNA-bd_dom_sf"/>
</dbReference>
<dbReference type="SUPFAM" id="SSF47413">
    <property type="entry name" value="lambda repressor-like DNA-binding domains"/>
    <property type="match status" value="1"/>
</dbReference>
<dbReference type="Pfam" id="PF08242">
    <property type="entry name" value="Methyltransf_12"/>
    <property type="match status" value="1"/>
</dbReference>
<protein>
    <submittedName>
        <fullName evidence="3">Methyltransferase</fullName>
    </submittedName>
</protein>
<dbReference type="RefSeq" id="WP_015716157.1">
    <property type="nucleotide sequence ID" value="NC_014974.1"/>
</dbReference>
<dbReference type="InterPro" id="IPR014710">
    <property type="entry name" value="RmlC-like_jellyroll"/>
</dbReference>
<dbReference type="eggNOG" id="COG1396">
    <property type="taxonomic scope" value="Bacteria"/>
</dbReference>
<reference evidence="4" key="1">
    <citation type="submission" date="2010-03" db="EMBL/GenBank/DDBJ databases">
        <title>The genome sequence of Thermus scotoductus SA-01.</title>
        <authorList>
            <person name="Gounder K."/>
            <person name="Liesegang H."/>
            <person name="Brzuszkiewicz E."/>
            <person name="Wollherr A."/>
            <person name="Daniel R."/>
            <person name="Gottschalk G."/>
            <person name="van Heerden E."/>
            <person name="Litthauer D."/>
        </authorList>
    </citation>
    <scope>NUCLEOTIDE SEQUENCE [LARGE SCALE GENOMIC DNA]</scope>
    <source>
        <strain evidence="4">ATCC 700910 / SA-01</strain>
    </source>
</reference>
<sequence length="570" mass="62643">MKNELSYEVGQNLRRLRQARGLTLSGLAAKAGIAKSLLHALEAGRANPTLATLWALARALEVPFGELVQARPVGDEGVMVHLIEQTWGRVGERLEVYRMDLLPRSVRWAEAHEPGLRERVIGLKGKARVGPPPGREVGSGEEVEFSGDEPHVYASEEGASLLVFLHYPPLPRPKGEAGSPEKATLVLREVSLGVGGLALEGRWLAPGFLEGVFVRWSGNRTYLFGLPLAPLPRLGGQGLLGEALALLHAPLEGLRRYQQNPSLLLRTLAWEGLLLKGEVADPAPLLLKATRFPASPEEGEWASRISVDLYAQVELLHPGYARQPLFLAHGLQAAGLEEGRFLDVGTGPGHHLLLLLELLPHLEPVAVEPSPASRQALAQLLPGVEVWPEDFTLLSTGEAFPLIVCVGASHHMSTWRLLEKAYRLLRPGGLLAVADEFLSPFSTREERARNLVLHHTAYLVPFPLEEPEALWALRLLALQGESRGLRRLAEEALQGLEARSDPLAAFARIELEALLAGLDYEVETKTYPRRFLELAFAVGFELEDHRRLFATHGSHPWGGGTHLFLLRRPR</sequence>
<dbReference type="Proteomes" id="UP000008087">
    <property type="component" value="Chromosome"/>
</dbReference>
<keyword evidence="1" id="KW-0238">DNA-binding</keyword>
<dbReference type="Gene3D" id="2.60.120.10">
    <property type="entry name" value="Jelly Rolls"/>
    <property type="match status" value="1"/>
</dbReference>
<evidence type="ECO:0000259" key="2">
    <source>
        <dbReference type="PROSITE" id="PS50943"/>
    </source>
</evidence>
<accession>E8PKA0</accession>
<dbReference type="InterPro" id="IPR050807">
    <property type="entry name" value="TransReg_Diox_bact_type"/>
</dbReference>
<dbReference type="SUPFAM" id="SSF53335">
    <property type="entry name" value="S-adenosyl-L-methionine-dependent methyltransferases"/>
    <property type="match status" value="1"/>
</dbReference>
<dbReference type="eggNOG" id="COG0500">
    <property type="taxonomic scope" value="Bacteria"/>
</dbReference>
<keyword evidence="3" id="KW-0808">Transferase</keyword>
<dbReference type="HOGENOM" id="CLU_034657_0_0_0"/>
<dbReference type="Gene3D" id="1.10.260.40">
    <property type="entry name" value="lambda repressor-like DNA-binding domains"/>
    <property type="match status" value="1"/>
</dbReference>
<dbReference type="GO" id="GO:0032259">
    <property type="term" value="P:methylation"/>
    <property type="evidence" value="ECO:0007669"/>
    <property type="project" value="UniProtKB-KW"/>
</dbReference>
<dbReference type="EMBL" id="CP001962">
    <property type="protein sequence ID" value="ADW20872.1"/>
    <property type="molecule type" value="Genomic_DNA"/>
</dbReference>
<evidence type="ECO:0000256" key="1">
    <source>
        <dbReference type="ARBA" id="ARBA00023125"/>
    </source>
</evidence>
<dbReference type="STRING" id="743525.TSC_c02320"/>
<dbReference type="Pfam" id="PF01381">
    <property type="entry name" value="HTH_3"/>
    <property type="match status" value="1"/>
</dbReference>
<dbReference type="PROSITE" id="PS50943">
    <property type="entry name" value="HTH_CROC1"/>
    <property type="match status" value="1"/>
</dbReference>
<dbReference type="InterPro" id="IPR029063">
    <property type="entry name" value="SAM-dependent_MTases_sf"/>
</dbReference>
<dbReference type="GO" id="GO:0008168">
    <property type="term" value="F:methyltransferase activity"/>
    <property type="evidence" value="ECO:0007669"/>
    <property type="project" value="UniProtKB-KW"/>
</dbReference>
<reference evidence="3 4" key="2">
    <citation type="journal article" date="2011" name="BMC Genomics">
        <title>Sequence of the hyperplastic genome of the naturally competent Thermus scotoductus SA-01.</title>
        <authorList>
            <person name="Gounder K."/>
            <person name="Brzuszkiewicz E."/>
            <person name="Liesegang H."/>
            <person name="Wollherr A."/>
            <person name="Daniel R."/>
            <person name="Gottschalk G."/>
            <person name="Reva O."/>
            <person name="Kumwenda B."/>
            <person name="Srivastava M."/>
            <person name="Bricio C."/>
            <person name="Berenguer J."/>
            <person name="van Heerden E."/>
            <person name="Litthauer D."/>
        </authorList>
    </citation>
    <scope>NUCLEOTIDE SEQUENCE [LARGE SCALE GENOMIC DNA]</scope>
    <source>
        <strain evidence="4">ATCC 700910 / SA-01</strain>
    </source>
</reference>
<evidence type="ECO:0000313" key="3">
    <source>
        <dbReference type="EMBL" id="ADW20872.1"/>
    </source>
</evidence>
<dbReference type="Gene3D" id="3.40.50.150">
    <property type="entry name" value="Vaccinia Virus protein VP39"/>
    <property type="match status" value="1"/>
</dbReference>
<dbReference type="GO" id="GO:0003700">
    <property type="term" value="F:DNA-binding transcription factor activity"/>
    <property type="evidence" value="ECO:0007669"/>
    <property type="project" value="TreeGrafter"/>
</dbReference>
<dbReference type="CDD" id="cd02440">
    <property type="entry name" value="AdoMet_MTases"/>
    <property type="match status" value="1"/>
</dbReference>
<feature type="domain" description="HTH cro/C1-type" evidence="2">
    <location>
        <begin position="13"/>
        <end position="67"/>
    </location>
</feature>